<evidence type="ECO:0000313" key="3">
    <source>
        <dbReference type="Proteomes" id="UP000276437"/>
    </source>
</evidence>
<accession>A0A348APN5</accession>
<keyword evidence="2" id="KW-0547">Nucleotide-binding</keyword>
<proteinExistence type="predicted"/>
<dbReference type="Gene3D" id="3.30.2320.60">
    <property type="entry name" value="FhaA, phosphopeptide-binding domain (DUF3662)"/>
    <property type="match status" value="1"/>
</dbReference>
<dbReference type="EMBL" id="AP018449">
    <property type="protein sequence ID" value="BBB93033.1"/>
    <property type="molecule type" value="Genomic_DNA"/>
</dbReference>
<organism evidence="2 3">
    <name type="scientific">Methylomusa anaerophila</name>
    <dbReference type="NCBI Taxonomy" id="1930071"/>
    <lineage>
        <taxon>Bacteria</taxon>
        <taxon>Bacillati</taxon>
        <taxon>Bacillota</taxon>
        <taxon>Negativicutes</taxon>
        <taxon>Selenomonadales</taxon>
        <taxon>Sporomusaceae</taxon>
        <taxon>Methylomusa</taxon>
    </lineage>
</organism>
<dbReference type="PROSITE" id="PS50006">
    <property type="entry name" value="FHA_DOMAIN"/>
    <property type="match status" value="1"/>
</dbReference>
<keyword evidence="2" id="KW-0378">Hydrolase</keyword>
<dbReference type="Pfam" id="PF00498">
    <property type="entry name" value="FHA"/>
    <property type="match status" value="1"/>
</dbReference>
<dbReference type="EC" id="3.6.3.-" evidence="2"/>
<dbReference type="RefSeq" id="WP_126309914.1">
    <property type="nucleotide sequence ID" value="NZ_AP018449.1"/>
</dbReference>
<dbReference type="OrthoDB" id="9816434at2"/>
<sequence length="258" mass="29580">MKFVRNLENFFEKYIEGFFNKYMSSGLQPVEIARELIRRMEDDRMVGVSHIFVPNYYAVYVSAEEYKRIESYLQTVCQELTEYLYAEAGSKGYTFVGNPQVEILVEELLEKHSFSVVTKFTEALPIDNESCSCKVKKSEGKEDTRIFNKFDLPLADFTKKTLLHGVLTVSEGLDTGLSVDITAGRVNIGRRESNELPLSDMNTSRLHAYVIYEDNHHIILDAKSLNGTYVNNHRVYRKTLKDGDRIKVGNTVIVYGVK</sequence>
<keyword evidence="3" id="KW-1185">Reference proteome</keyword>
<dbReference type="SMART" id="SM00240">
    <property type="entry name" value="FHA"/>
    <property type="match status" value="1"/>
</dbReference>
<reference evidence="2 3" key="1">
    <citation type="journal article" date="2018" name="Int. J. Syst. Evol. Microbiol.">
        <title>Methylomusa anaerophila gen. nov., sp. nov., an anaerobic methanol-utilizing bacterium isolated from a microbial fuel cell.</title>
        <authorList>
            <person name="Amano N."/>
            <person name="Yamamuro A."/>
            <person name="Miyahara M."/>
            <person name="Kouzuma A."/>
            <person name="Abe T."/>
            <person name="Watanabe K."/>
        </authorList>
    </citation>
    <scope>NUCLEOTIDE SEQUENCE [LARGE SCALE GENOMIC DNA]</scope>
    <source>
        <strain evidence="2 3">MMFC1</strain>
    </source>
</reference>
<name>A0A348APN5_9FIRM</name>
<dbReference type="InterPro" id="IPR022128">
    <property type="entry name" value="FhaA_N"/>
</dbReference>
<dbReference type="InterPro" id="IPR042287">
    <property type="entry name" value="FhaA_N_sf"/>
</dbReference>
<feature type="domain" description="FHA" evidence="1">
    <location>
        <begin position="186"/>
        <end position="235"/>
    </location>
</feature>
<dbReference type="KEGG" id="mana:MAMMFC1_03742"/>
<dbReference type="GO" id="GO:0005524">
    <property type="term" value="F:ATP binding"/>
    <property type="evidence" value="ECO:0007669"/>
    <property type="project" value="UniProtKB-KW"/>
</dbReference>
<dbReference type="GO" id="GO:0016787">
    <property type="term" value="F:hydrolase activity"/>
    <property type="evidence" value="ECO:0007669"/>
    <property type="project" value="UniProtKB-KW"/>
</dbReference>
<dbReference type="InterPro" id="IPR000253">
    <property type="entry name" value="FHA_dom"/>
</dbReference>
<dbReference type="Gene3D" id="2.60.200.20">
    <property type="match status" value="1"/>
</dbReference>
<dbReference type="SUPFAM" id="SSF49879">
    <property type="entry name" value="SMAD/FHA domain"/>
    <property type="match status" value="1"/>
</dbReference>
<protein>
    <submittedName>
        <fullName evidence="2">ABC transporter ATP-binding/permease protein</fullName>
        <ecNumber evidence="2">3.6.3.-</ecNumber>
    </submittedName>
</protein>
<dbReference type="AlphaFoldDB" id="A0A348APN5"/>
<evidence type="ECO:0000259" key="1">
    <source>
        <dbReference type="PROSITE" id="PS50006"/>
    </source>
</evidence>
<dbReference type="CDD" id="cd00060">
    <property type="entry name" value="FHA"/>
    <property type="match status" value="1"/>
</dbReference>
<dbReference type="Proteomes" id="UP000276437">
    <property type="component" value="Chromosome"/>
</dbReference>
<dbReference type="Pfam" id="PF12401">
    <property type="entry name" value="FhaA_N"/>
    <property type="match status" value="1"/>
</dbReference>
<keyword evidence="2" id="KW-0067">ATP-binding</keyword>
<gene>
    <name evidence="2" type="ORF">MAMMFC1_03742</name>
</gene>
<dbReference type="InterPro" id="IPR008984">
    <property type="entry name" value="SMAD_FHA_dom_sf"/>
</dbReference>
<evidence type="ECO:0000313" key="2">
    <source>
        <dbReference type="EMBL" id="BBB93033.1"/>
    </source>
</evidence>